<evidence type="ECO:0000313" key="3">
    <source>
        <dbReference type="EMBL" id="AOW02326.1"/>
    </source>
</evidence>
<protein>
    <submittedName>
        <fullName evidence="3">Uncharacterized protein</fullName>
    </submittedName>
</protein>
<dbReference type="eggNOG" id="KOG2432">
    <property type="taxonomic scope" value="Eukaryota"/>
</dbReference>
<comment type="similarity">
    <text evidence="1">Belongs to the DENND6 family.</text>
</comment>
<dbReference type="PANTHER" id="PTHR13677">
    <property type="entry name" value="LD41638P"/>
    <property type="match status" value="1"/>
</dbReference>
<feature type="region of interest" description="Disordered" evidence="2">
    <location>
        <begin position="335"/>
        <end position="405"/>
    </location>
</feature>
<dbReference type="VEuPathDB" id="FungiDB:YALI1_C05757g"/>
<evidence type="ECO:0000256" key="1">
    <source>
        <dbReference type="ARBA" id="ARBA00007159"/>
    </source>
</evidence>
<dbReference type="GO" id="GO:0055037">
    <property type="term" value="C:recycling endosome"/>
    <property type="evidence" value="ECO:0007669"/>
    <property type="project" value="TreeGrafter"/>
</dbReference>
<feature type="compositionally biased region" description="Basic and acidic residues" evidence="2">
    <location>
        <begin position="342"/>
        <end position="355"/>
    </location>
</feature>
<evidence type="ECO:0000313" key="4">
    <source>
        <dbReference type="Proteomes" id="UP000182444"/>
    </source>
</evidence>
<sequence length="587" mass="67219">MAKRIPSSFTSSYKIHESLAVENQLEIPEKTRQLLSRWITCFLVVQFDVDIGPDLKLIAPRVKFSEQDFHTICFSCLPEKTPVEGELREGHVFRYDDAEGTTLFGYTLFSQRKDPESPRGYTQESLVIISEHYLPRLFITCLETVVTESYLNTNQTMVDRYPVIETAIELMSKWPDPGVDGDVGFFGDVISLKWGTHVTHKNERVQTNHVTQTTHITDTIVPFTRFSSWTHLLPLLADVSDLYTLFEAVLLQRYVTIYASSPHLVSSLVSCMLDMVYPMVYPYEQVRDYVTIHTQSTDPTIKITGLTNPFLLKKEAADDSLLILLSTFNLNKKLKPRQKYKGQKENIPKPRDRSRDIKRKSINSPRESSRESPRNSLTNGRSSPDSIHNPKVRDQKPRESTFSRLRNQISMPSLSSWYDSSPRQPSPPVQYDEDYQLRNQTKKCAPKYLVPDKKFLADMVVLFNDSQVTDQVIDEYITNHFQAIVSRIFSLLSRYLVPVDDSFIFSSLDFYKDLTHASKNTYSLRYAVFGRGGSSTPVSSGGRSDEINLICEEEMGLKFNGSGDVSKVAFFKALVQTEMFNNWVNRG</sequence>
<organism evidence="3 4">
    <name type="scientific">Yarrowia lipolytica</name>
    <name type="common">Candida lipolytica</name>
    <dbReference type="NCBI Taxonomy" id="4952"/>
    <lineage>
        <taxon>Eukaryota</taxon>
        <taxon>Fungi</taxon>
        <taxon>Dikarya</taxon>
        <taxon>Ascomycota</taxon>
        <taxon>Saccharomycotina</taxon>
        <taxon>Dipodascomycetes</taxon>
        <taxon>Dipodascales</taxon>
        <taxon>Dipodascales incertae sedis</taxon>
        <taxon>Yarrowia</taxon>
    </lineage>
</organism>
<dbReference type="VEuPathDB" id="FungiDB:YALI0_C04301g"/>
<dbReference type="AlphaFoldDB" id="A0A1D8N9M3"/>
<accession>A0A1D8N9M3</accession>
<dbReference type="InterPro" id="IPR024224">
    <property type="entry name" value="DENND6"/>
</dbReference>
<name>A0A1D8N9M3_YARLL</name>
<dbReference type="GeneID" id="2909396"/>
<proteinExistence type="inferred from homology"/>
<gene>
    <name evidence="3" type="ORF">YALI1_C05757g</name>
</gene>
<dbReference type="RefSeq" id="XP_501435.1">
    <property type="nucleotide sequence ID" value="XM_501435.3"/>
</dbReference>
<feature type="compositionally biased region" description="Basic and acidic residues" evidence="2">
    <location>
        <begin position="391"/>
        <end position="401"/>
    </location>
</feature>
<dbReference type="InterPro" id="IPR037516">
    <property type="entry name" value="Tripartite_DENN"/>
</dbReference>
<feature type="compositionally biased region" description="Polar residues" evidence="2">
    <location>
        <begin position="377"/>
        <end position="386"/>
    </location>
</feature>
<reference evidence="3 4" key="1">
    <citation type="journal article" date="2016" name="PLoS ONE">
        <title>Sequence Assembly of Yarrowia lipolytica Strain W29/CLIB89 Shows Transposable Element Diversity.</title>
        <authorList>
            <person name="Magnan C."/>
            <person name="Yu J."/>
            <person name="Chang I."/>
            <person name="Jahn E."/>
            <person name="Kanomata Y."/>
            <person name="Wu J."/>
            <person name="Zeller M."/>
            <person name="Oakes M."/>
            <person name="Baldi P."/>
            <person name="Sandmeyer S."/>
        </authorList>
    </citation>
    <scope>NUCLEOTIDE SEQUENCE [LARGE SCALE GENOMIC DNA]</scope>
    <source>
        <strain evidence="4">CLIB89(W29)</strain>
    </source>
</reference>
<dbReference type="EMBL" id="CP017555">
    <property type="protein sequence ID" value="AOW02326.1"/>
    <property type="molecule type" value="Genomic_DNA"/>
</dbReference>
<dbReference type="PANTHER" id="PTHR13677:SF0">
    <property type="entry name" value="LD41638P"/>
    <property type="match status" value="1"/>
</dbReference>
<dbReference type="PROSITE" id="PS50211">
    <property type="entry name" value="DENN"/>
    <property type="match status" value="1"/>
</dbReference>
<dbReference type="GO" id="GO:0005085">
    <property type="term" value="F:guanyl-nucleotide exchange factor activity"/>
    <property type="evidence" value="ECO:0007669"/>
    <property type="project" value="InterPro"/>
</dbReference>
<dbReference type="OrthoDB" id="10265409at2759"/>
<evidence type="ECO:0000256" key="2">
    <source>
        <dbReference type="SAM" id="MobiDB-lite"/>
    </source>
</evidence>
<dbReference type="KEGG" id="yli:2909396"/>
<dbReference type="Proteomes" id="UP000182444">
    <property type="component" value="Chromosome 1C"/>
</dbReference>